<keyword evidence="4" id="KW-1185">Reference proteome</keyword>
<feature type="domain" description="T6SS Phospholipase effector Tle1-like catalytic" evidence="2">
    <location>
        <begin position="57"/>
        <end position="186"/>
    </location>
</feature>
<evidence type="ECO:0000259" key="2">
    <source>
        <dbReference type="Pfam" id="PF09994"/>
    </source>
</evidence>
<dbReference type="RefSeq" id="WP_404629533.1">
    <property type="nucleotide sequence ID" value="NZ_JADIKM010000001.1"/>
</dbReference>
<comment type="caution">
    <text evidence="3">The sequence shown here is derived from an EMBL/GenBank/DDBJ whole genome shotgun (WGS) entry which is preliminary data.</text>
</comment>
<dbReference type="Proteomes" id="UP001620460">
    <property type="component" value="Unassembled WGS sequence"/>
</dbReference>
<proteinExistence type="predicted"/>
<accession>A0ABW8JMR0</accession>
<dbReference type="Pfam" id="PF09994">
    <property type="entry name" value="T6SS_Tle1-like_cat"/>
    <property type="match status" value="1"/>
</dbReference>
<reference evidence="3 4" key="1">
    <citation type="submission" date="2020-10" db="EMBL/GenBank/DDBJ databases">
        <title>Phylogeny of dyella-like bacteria.</title>
        <authorList>
            <person name="Fu J."/>
        </authorList>
    </citation>
    <scope>NUCLEOTIDE SEQUENCE [LARGE SCALE GENOMIC DNA]</scope>
    <source>
        <strain evidence="3 4">Gsoil3046</strain>
    </source>
</reference>
<dbReference type="InterPro" id="IPR018712">
    <property type="entry name" value="Tle1-like_cat"/>
</dbReference>
<evidence type="ECO:0000313" key="3">
    <source>
        <dbReference type="EMBL" id="MFK2902404.1"/>
    </source>
</evidence>
<dbReference type="PANTHER" id="PTHR33840">
    <property type="match status" value="1"/>
</dbReference>
<feature type="region of interest" description="Disordered" evidence="1">
    <location>
        <begin position="450"/>
        <end position="471"/>
    </location>
</feature>
<gene>
    <name evidence="3" type="ORF">ISP17_00400</name>
</gene>
<organism evidence="3 4">
    <name type="scientific">Dyella ginsengisoli</name>
    <dbReference type="NCBI Taxonomy" id="363848"/>
    <lineage>
        <taxon>Bacteria</taxon>
        <taxon>Pseudomonadati</taxon>
        <taxon>Pseudomonadota</taxon>
        <taxon>Gammaproteobacteria</taxon>
        <taxon>Lysobacterales</taxon>
        <taxon>Rhodanobacteraceae</taxon>
        <taxon>Dyella</taxon>
    </lineage>
</organism>
<dbReference type="PANTHER" id="PTHR33840:SF1">
    <property type="entry name" value="TLE1 PHOSPHOLIPASE DOMAIN-CONTAINING PROTEIN"/>
    <property type="match status" value="1"/>
</dbReference>
<dbReference type="EMBL" id="JADIKM010000001">
    <property type="protein sequence ID" value="MFK2902404.1"/>
    <property type="molecule type" value="Genomic_DNA"/>
</dbReference>
<sequence>MAENHNLEPDGILSDGVTHYPADKDRLGIYSQDRELLASFQMPVLNHADNPHEHLFVAGFDGTGNDAISDPQHQTNVAKIAHRIEAANDAGDHRIAAGYIAGAGTQANPIKRTLDGMDGYTAEERAETMYKQFIEQAYAWRKADPQTQISLADIGFSRGGDEAAIFARLVHERGIQDPRGASYTYTADGLVRHAEYSRPPLVAPGQVAQAVALFDPVGTGNEVRNDDRRLPPSVISGIQLLAMDEKRSLFKSDHIIDPGISADGRFAGIYVPGAHSDVGGSYHRDGLSTRAGNMVIDYLNRLSDKPFLQKSIEPEDPRLNVVHRSEEGMFIYRITGKVNRLEPEGYNELLVPRRDIGRVPDPYSAEPVDEAVRARYELQPLYGSAVPAEGRSSRNAHEHALSMQVDRMLAAARNGDWDSFTRDTQALAAMDAGRDLRTQAGATVDALEQSAMRQSMQQASAPVMEPRGPVR</sequence>
<feature type="compositionally biased region" description="Low complexity" evidence="1">
    <location>
        <begin position="450"/>
        <end position="461"/>
    </location>
</feature>
<protein>
    <submittedName>
        <fullName evidence="3">DUF2235 domain-containing protein</fullName>
    </submittedName>
</protein>
<name>A0ABW8JMR0_9GAMM</name>
<evidence type="ECO:0000313" key="4">
    <source>
        <dbReference type="Proteomes" id="UP001620460"/>
    </source>
</evidence>
<evidence type="ECO:0000256" key="1">
    <source>
        <dbReference type="SAM" id="MobiDB-lite"/>
    </source>
</evidence>